<sequence length="251" mass="28353">MNLLHQDDLDVDKGLDEVEQDLDHFFLDSDDDHSDYDYQHDERLQDYSANASDSDEEIQHPFSGTLPEDSVITTNGTRGNKNASPVTKHAPLMKTAKHKGKGGSPDEPQDVVEDEESASPEEEFFILPELHGANTFVVDNALQAALHYLDDYSWLKSEVDDETAMKMAAQHKPRSYGYAPMIFYIDAEDYETWLDQEAYDHFFWWNTICKCSNDEGPQDTTMLVTAALDTATLDTAASDATDQVCRIRNDV</sequence>
<protein>
    <submittedName>
        <fullName evidence="2">Uncharacterized protein</fullName>
    </submittedName>
</protein>
<organism evidence="2 3">
    <name type="scientific">Podila minutissima</name>
    <dbReference type="NCBI Taxonomy" id="64525"/>
    <lineage>
        <taxon>Eukaryota</taxon>
        <taxon>Fungi</taxon>
        <taxon>Fungi incertae sedis</taxon>
        <taxon>Mucoromycota</taxon>
        <taxon>Mortierellomycotina</taxon>
        <taxon>Mortierellomycetes</taxon>
        <taxon>Mortierellales</taxon>
        <taxon>Mortierellaceae</taxon>
        <taxon>Podila</taxon>
    </lineage>
</organism>
<proteinExistence type="predicted"/>
<dbReference type="EMBL" id="JAAAUY010002636">
    <property type="protein sequence ID" value="KAF9310688.1"/>
    <property type="molecule type" value="Genomic_DNA"/>
</dbReference>
<name>A0A9P5S7V3_9FUNG</name>
<accession>A0A9P5S7V3</accession>
<reference evidence="2" key="1">
    <citation type="journal article" date="2020" name="Fungal Divers.">
        <title>Resolving the Mortierellaceae phylogeny through synthesis of multi-gene phylogenetics and phylogenomics.</title>
        <authorList>
            <person name="Vandepol N."/>
            <person name="Liber J."/>
            <person name="Desiro A."/>
            <person name="Na H."/>
            <person name="Kennedy M."/>
            <person name="Barry K."/>
            <person name="Grigoriev I.V."/>
            <person name="Miller A.N."/>
            <person name="O'Donnell K."/>
            <person name="Stajich J.E."/>
            <person name="Bonito G."/>
        </authorList>
    </citation>
    <scope>NUCLEOTIDE SEQUENCE</scope>
    <source>
        <strain evidence="2">NVP1</strain>
    </source>
</reference>
<feature type="region of interest" description="Disordered" evidence="1">
    <location>
        <begin position="26"/>
        <end position="120"/>
    </location>
</feature>
<feature type="compositionally biased region" description="Acidic residues" evidence="1">
    <location>
        <begin position="107"/>
        <end position="120"/>
    </location>
</feature>
<evidence type="ECO:0000313" key="2">
    <source>
        <dbReference type="EMBL" id="KAF9310688.1"/>
    </source>
</evidence>
<keyword evidence="3" id="KW-1185">Reference proteome</keyword>
<evidence type="ECO:0000256" key="1">
    <source>
        <dbReference type="SAM" id="MobiDB-lite"/>
    </source>
</evidence>
<evidence type="ECO:0000313" key="3">
    <source>
        <dbReference type="Proteomes" id="UP000696485"/>
    </source>
</evidence>
<feature type="compositionally biased region" description="Polar residues" evidence="1">
    <location>
        <begin position="71"/>
        <end position="85"/>
    </location>
</feature>
<dbReference type="AlphaFoldDB" id="A0A9P5S7V3"/>
<dbReference type="Proteomes" id="UP000696485">
    <property type="component" value="Unassembled WGS sequence"/>
</dbReference>
<feature type="compositionally biased region" description="Basic and acidic residues" evidence="1">
    <location>
        <begin position="35"/>
        <end position="45"/>
    </location>
</feature>
<comment type="caution">
    <text evidence="2">The sequence shown here is derived from an EMBL/GenBank/DDBJ whole genome shotgun (WGS) entry which is preliminary data.</text>
</comment>
<gene>
    <name evidence="2" type="ORF">BG006_004752</name>
</gene>